<evidence type="ECO:0000313" key="7">
    <source>
        <dbReference type="EMBL" id="PXF48131.1"/>
    </source>
</evidence>
<keyword evidence="5" id="KW-0456">Lyase</keyword>
<evidence type="ECO:0000313" key="8">
    <source>
        <dbReference type="Proteomes" id="UP000247409"/>
    </source>
</evidence>
<dbReference type="EMBL" id="NBIV01000016">
    <property type="protein sequence ID" value="PXF48131.1"/>
    <property type="molecule type" value="Genomic_DNA"/>
</dbReference>
<dbReference type="InterPro" id="IPR052357">
    <property type="entry name" value="Orn_Lys_Arg_decarboxylase-I"/>
</dbReference>
<name>A0A2V3J148_9FLOR</name>
<comment type="similarity">
    <text evidence="2">Belongs to the Orn/Lys/Arg decarboxylase class-I family.</text>
</comment>
<feature type="domain" description="Orn/Lys/Arg decarboxylases family 1 pyridoxal-P attachment site" evidence="6">
    <location>
        <begin position="272"/>
        <end position="286"/>
    </location>
</feature>
<dbReference type="Gene3D" id="3.40.640.10">
    <property type="entry name" value="Type I PLP-dependent aspartate aminotransferase-like (Major domain)"/>
    <property type="match status" value="1"/>
</dbReference>
<proteinExistence type="inferred from homology"/>
<dbReference type="Pfam" id="PF03711">
    <property type="entry name" value="OKR_DC_1_C"/>
    <property type="match status" value="1"/>
</dbReference>
<keyword evidence="4" id="KW-0663">Pyridoxal phosphate</keyword>
<dbReference type="InterPro" id="IPR036633">
    <property type="entry name" value="Prn/Lys/Arg_de-COase_C_sf"/>
</dbReference>
<gene>
    <name evidence="7" type="ORF">BWQ96_02083</name>
</gene>
<evidence type="ECO:0000256" key="1">
    <source>
        <dbReference type="ARBA" id="ARBA00001933"/>
    </source>
</evidence>
<comment type="cofactor">
    <cofactor evidence="1">
        <name>pyridoxal 5'-phosphate</name>
        <dbReference type="ChEBI" id="CHEBI:597326"/>
    </cofactor>
</comment>
<evidence type="ECO:0000259" key="6">
    <source>
        <dbReference type="PROSITE" id="PS00703"/>
    </source>
</evidence>
<dbReference type="GO" id="GO:0016831">
    <property type="term" value="F:carboxy-lyase activity"/>
    <property type="evidence" value="ECO:0007669"/>
    <property type="project" value="UniProtKB-KW"/>
</dbReference>
<dbReference type="Pfam" id="PF01276">
    <property type="entry name" value="OKR_DC_1"/>
    <property type="match status" value="1"/>
</dbReference>
<dbReference type="AlphaFoldDB" id="A0A2V3J148"/>
<keyword evidence="8" id="KW-1185">Reference proteome</keyword>
<dbReference type="SUPFAM" id="SSF55904">
    <property type="entry name" value="Ornithine decarboxylase C-terminal domain"/>
    <property type="match status" value="1"/>
</dbReference>
<dbReference type="InterPro" id="IPR000310">
    <property type="entry name" value="Orn/Lys/Arg_deCO2ase_major_dom"/>
</dbReference>
<keyword evidence="3" id="KW-0210">Decarboxylase</keyword>
<dbReference type="InterPro" id="IPR008286">
    <property type="entry name" value="Prn/Lys/Arg_de-COase_C"/>
</dbReference>
<dbReference type="SUPFAM" id="SSF53383">
    <property type="entry name" value="PLP-dependent transferases"/>
    <property type="match status" value="1"/>
</dbReference>
<dbReference type="InterPro" id="IPR015421">
    <property type="entry name" value="PyrdxlP-dep_Trfase_major"/>
</dbReference>
<evidence type="ECO:0000256" key="5">
    <source>
        <dbReference type="ARBA" id="ARBA00023239"/>
    </source>
</evidence>
<dbReference type="STRING" id="448386.A0A2V3J148"/>
<dbReference type="PANTHER" id="PTHR43277">
    <property type="entry name" value="ARGININE DECARBOXYLASE"/>
    <property type="match status" value="1"/>
</dbReference>
<evidence type="ECO:0000256" key="4">
    <source>
        <dbReference type="ARBA" id="ARBA00022898"/>
    </source>
</evidence>
<accession>A0A2V3J148</accession>
<sequence length="547" mass="59845">MRGHPILSFHAYTPVHHHRLSIRQNCIRACALSTTNEATQFLESGKQTTDTPLISTLHDESRRVRGNFFCPGHKQGNRIHPSFRSLCEPDPLRADLPELPALDNLFSPEGVIQDAQRMAADTFTRDGSEIWQTLFLVNGSTCGIEAAVLACARPGRKLIIPRNAHQSAVHAAVLSGTIPVWVTPQYDQRNDLVHGITASDILEAFRKHGNQIDAVLIVSPTYHGVCSDTETIARIAHEFGAKLIVDEAHGAHFTFHPSLPRSATDSQADIVVQSTHKTLTAMSQAAMMHVRKASVDTRQLRSALQLVQTTSPNYLLLASLDGTRALMEERGKALMTQTIDLARDCASRIAKLEGFEVLGTNGVGMEAVNSENYLVYGLDCTRITVLLPSGMIGYDLDSYLIDQYGVYAELPAFRHLTFVLSPGTSQKDVDVLVTSLSKYKTTAVEINKPNGATRVNWEDTFKDDNSAISPRDAFFADSMTLKTEDAIGRISVDTLCPYPPGIPLIIGGERITRKHIDILRAVLEAGGSVSGAADNELSTIRVVAEEE</sequence>
<evidence type="ECO:0000256" key="2">
    <source>
        <dbReference type="ARBA" id="ARBA00010671"/>
    </source>
</evidence>
<reference evidence="7 8" key="1">
    <citation type="journal article" date="2018" name="Mol. Biol. Evol.">
        <title>Analysis of the draft genome of the red seaweed Gracilariopsis chorda provides insights into genome size evolution in Rhodophyta.</title>
        <authorList>
            <person name="Lee J."/>
            <person name="Yang E.C."/>
            <person name="Graf L."/>
            <person name="Yang J.H."/>
            <person name="Qiu H."/>
            <person name="Zel Zion U."/>
            <person name="Chan C.X."/>
            <person name="Stephens T.G."/>
            <person name="Weber A.P.M."/>
            <person name="Boo G.H."/>
            <person name="Boo S.M."/>
            <person name="Kim K.M."/>
            <person name="Shin Y."/>
            <person name="Jung M."/>
            <person name="Lee S.J."/>
            <person name="Yim H.S."/>
            <person name="Lee J.H."/>
            <person name="Bhattacharya D."/>
            <person name="Yoon H.S."/>
        </authorList>
    </citation>
    <scope>NUCLEOTIDE SEQUENCE [LARGE SCALE GENOMIC DNA]</scope>
    <source>
        <strain evidence="7 8">SKKU-2015</strain>
        <tissue evidence="7">Whole body</tissue>
    </source>
</reference>
<dbReference type="SMR" id="A0A2V3J148"/>
<dbReference type="Gene3D" id="3.90.105.10">
    <property type="entry name" value="Molybdopterin biosynthesis moea protein, domain 2"/>
    <property type="match status" value="1"/>
</dbReference>
<dbReference type="OrthoDB" id="5978656at2759"/>
<organism evidence="7 8">
    <name type="scientific">Gracilariopsis chorda</name>
    <dbReference type="NCBI Taxonomy" id="448386"/>
    <lineage>
        <taxon>Eukaryota</taxon>
        <taxon>Rhodophyta</taxon>
        <taxon>Florideophyceae</taxon>
        <taxon>Rhodymeniophycidae</taxon>
        <taxon>Gracilariales</taxon>
        <taxon>Gracilariaceae</taxon>
        <taxon>Gracilariopsis</taxon>
    </lineage>
</organism>
<dbReference type="PROSITE" id="PS00703">
    <property type="entry name" value="OKR_DC_1"/>
    <property type="match status" value="1"/>
</dbReference>
<dbReference type="Proteomes" id="UP000247409">
    <property type="component" value="Unassembled WGS sequence"/>
</dbReference>
<evidence type="ECO:0000256" key="3">
    <source>
        <dbReference type="ARBA" id="ARBA00022793"/>
    </source>
</evidence>
<comment type="caution">
    <text evidence="7">The sequence shown here is derived from an EMBL/GenBank/DDBJ whole genome shotgun (WGS) entry which is preliminary data.</text>
</comment>
<dbReference type="InterPro" id="IPR015424">
    <property type="entry name" value="PyrdxlP-dep_Trfase"/>
</dbReference>
<dbReference type="PANTHER" id="PTHR43277:SF4">
    <property type="entry name" value="ARGININE DECARBOXYLASE"/>
    <property type="match status" value="1"/>
</dbReference>
<protein>
    <submittedName>
        <fullName evidence="7">Arginine decarboxylase</fullName>
    </submittedName>
</protein>